<dbReference type="EMBL" id="BMPI01000034">
    <property type="protein sequence ID" value="GGM51635.1"/>
    <property type="molecule type" value="Genomic_DNA"/>
</dbReference>
<comment type="caution">
    <text evidence="1">The sequence shown here is derived from an EMBL/GenBank/DDBJ whole genome shotgun (WGS) entry which is preliminary data.</text>
</comment>
<accession>A0A917U1M1</accession>
<dbReference type="Proteomes" id="UP000642070">
    <property type="component" value="Unassembled WGS sequence"/>
</dbReference>
<name>A0A917U1M1_9ACTN</name>
<organism evidence="1 2">
    <name type="scientific">Dactylosporangium sucinum</name>
    <dbReference type="NCBI Taxonomy" id="1424081"/>
    <lineage>
        <taxon>Bacteria</taxon>
        <taxon>Bacillati</taxon>
        <taxon>Actinomycetota</taxon>
        <taxon>Actinomycetes</taxon>
        <taxon>Micromonosporales</taxon>
        <taxon>Micromonosporaceae</taxon>
        <taxon>Dactylosporangium</taxon>
    </lineage>
</organism>
<reference evidence="1" key="1">
    <citation type="journal article" date="2014" name="Int. J. Syst. Evol. Microbiol.">
        <title>Complete genome sequence of Corynebacterium casei LMG S-19264T (=DSM 44701T), isolated from a smear-ripened cheese.</title>
        <authorList>
            <consortium name="US DOE Joint Genome Institute (JGI-PGF)"/>
            <person name="Walter F."/>
            <person name="Albersmeier A."/>
            <person name="Kalinowski J."/>
            <person name="Ruckert C."/>
        </authorList>
    </citation>
    <scope>NUCLEOTIDE SEQUENCE</scope>
    <source>
        <strain evidence="1">JCM 19831</strain>
    </source>
</reference>
<reference evidence="1" key="2">
    <citation type="submission" date="2020-09" db="EMBL/GenBank/DDBJ databases">
        <authorList>
            <person name="Sun Q."/>
            <person name="Ohkuma M."/>
        </authorList>
    </citation>
    <scope>NUCLEOTIDE SEQUENCE</scope>
    <source>
        <strain evidence="1">JCM 19831</strain>
    </source>
</reference>
<proteinExistence type="predicted"/>
<keyword evidence="2" id="KW-1185">Reference proteome</keyword>
<protein>
    <submittedName>
        <fullName evidence="1">Uncharacterized protein</fullName>
    </submittedName>
</protein>
<dbReference type="AlphaFoldDB" id="A0A917U1M1"/>
<evidence type="ECO:0000313" key="2">
    <source>
        <dbReference type="Proteomes" id="UP000642070"/>
    </source>
</evidence>
<gene>
    <name evidence="1" type="ORF">GCM10007977_061720</name>
</gene>
<sequence length="87" mass="9315">MIAENAEIGRSAQTTPTCTVRFDDRAGCGINLEVVSGNGRTSFIGVTFVTRRGEEEPHDLTFAQVGQLQAALSALVAARADHVVEQR</sequence>
<evidence type="ECO:0000313" key="1">
    <source>
        <dbReference type="EMBL" id="GGM51635.1"/>
    </source>
</evidence>